<dbReference type="PANTHER" id="PTHR22777:SF30">
    <property type="entry name" value="UPF0053 PROTEIN YEGH"/>
    <property type="match status" value="1"/>
</dbReference>
<organism evidence="9 10">
    <name type="scientific">Zymobacter palmae</name>
    <dbReference type="NCBI Taxonomy" id="33074"/>
    <lineage>
        <taxon>Bacteria</taxon>
        <taxon>Pseudomonadati</taxon>
        <taxon>Pseudomonadota</taxon>
        <taxon>Gammaproteobacteria</taxon>
        <taxon>Oceanospirillales</taxon>
        <taxon>Halomonadaceae</taxon>
        <taxon>Zymobacter group</taxon>
        <taxon>Zymobacter</taxon>
    </lineage>
</organism>
<feature type="transmembrane region" description="Helical" evidence="7">
    <location>
        <begin position="156"/>
        <end position="175"/>
    </location>
</feature>
<dbReference type="InterPro" id="IPR005170">
    <property type="entry name" value="Transptr-assoc_dom"/>
</dbReference>
<feature type="domain" description="CBS" evidence="8">
    <location>
        <begin position="383"/>
        <end position="439"/>
    </location>
</feature>
<keyword evidence="5 6" id="KW-0129">CBS domain</keyword>
<protein>
    <submittedName>
        <fullName evidence="9">Probable transport membrane protein</fullName>
    </submittedName>
</protein>
<evidence type="ECO:0000256" key="7">
    <source>
        <dbReference type="SAM" id="Phobius"/>
    </source>
</evidence>
<dbReference type="EMBL" id="AP018933">
    <property type="protein sequence ID" value="BBG30469.1"/>
    <property type="molecule type" value="Genomic_DNA"/>
</dbReference>
<dbReference type="InterPro" id="IPR000644">
    <property type="entry name" value="CBS_dom"/>
</dbReference>
<evidence type="ECO:0000256" key="2">
    <source>
        <dbReference type="ARBA" id="ARBA00006337"/>
    </source>
</evidence>
<evidence type="ECO:0000256" key="4">
    <source>
        <dbReference type="ARBA" id="ARBA00022737"/>
    </source>
</evidence>
<dbReference type="Pfam" id="PF00571">
    <property type="entry name" value="CBS"/>
    <property type="match status" value="1"/>
</dbReference>
<dbReference type="InterPro" id="IPR044751">
    <property type="entry name" value="Ion_transp-like_CBS"/>
</dbReference>
<dbReference type="PROSITE" id="PS51371">
    <property type="entry name" value="CBS"/>
    <property type="match status" value="1"/>
</dbReference>
<dbReference type="Gene3D" id="3.10.580.10">
    <property type="entry name" value="CBS-domain"/>
    <property type="match status" value="1"/>
</dbReference>
<dbReference type="InterPro" id="IPR016169">
    <property type="entry name" value="FAD-bd_PCMH_sub2"/>
</dbReference>
<evidence type="ECO:0000256" key="5">
    <source>
        <dbReference type="ARBA" id="ARBA00023122"/>
    </source>
</evidence>
<keyword evidence="10" id="KW-1185">Reference proteome</keyword>
<dbReference type="InterPro" id="IPR005496">
    <property type="entry name" value="Integral_membrane_TerC"/>
</dbReference>
<dbReference type="InterPro" id="IPR036318">
    <property type="entry name" value="FAD-bd_PCMH-like_sf"/>
</dbReference>
<dbReference type="Pfam" id="PF03741">
    <property type="entry name" value="TerC"/>
    <property type="match status" value="1"/>
</dbReference>
<feature type="transmembrane region" description="Helical" evidence="7">
    <location>
        <begin position="48"/>
        <end position="71"/>
    </location>
</feature>
<comment type="similarity">
    <text evidence="2">Belongs to the UPF0053 family.</text>
</comment>
<dbReference type="GO" id="GO:0005886">
    <property type="term" value="C:plasma membrane"/>
    <property type="evidence" value="ECO:0007669"/>
    <property type="project" value="UniProtKB-SubCell"/>
</dbReference>
<name>A0A348HFR7_9GAMM</name>
<proteinExistence type="inferred from homology"/>
<evidence type="ECO:0000259" key="8">
    <source>
        <dbReference type="PROSITE" id="PS51371"/>
    </source>
</evidence>
<accession>A0A348HFR7</accession>
<dbReference type="SMART" id="SM01091">
    <property type="entry name" value="CorC_HlyC"/>
    <property type="match status" value="1"/>
</dbReference>
<feature type="transmembrane region" description="Helical" evidence="7">
    <location>
        <begin position="83"/>
        <end position="101"/>
    </location>
</feature>
<feature type="transmembrane region" description="Helical" evidence="7">
    <location>
        <begin position="187"/>
        <end position="204"/>
    </location>
</feature>
<dbReference type="AlphaFoldDB" id="A0A348HFR7"/>
<dbReference type="RefSeq" id="WP_027705994.1">
    <property type="nucleotide sequence ID" value="NZ_AP018933.1"/>
</dbReference>
<keyword evidence="7" id="KW-0812">Transmembrane</keyword>
<comment type="subcellular location">
    <subcellularLocation>
        <location evidence="1">Cell membrane</location>
        <topology evidence="1">Multi-pass membrane protein</topology>
    </subcellularLocation>
</comment>
<dbReference type="STRING" id="1123510.GCA_000620025_00905"/>
<keyword evidence="4" id="KW-0677">Repeat</keyword>
<sequence>MILAWLTDPTAWAGLLTLVLLELVLGIDNLVFVAILADKLPPEKRDRARITGLALALVMRLLLLVSVSWLMKLTTPLFHILDHGVSVRGLILIVGGLFLIYKATSELHEHISPGSSHATGKHVEYSTFGIVVAQIVVLDAIFSIDSVITAVGMVEHIPVMMIAVVIAVCVMMIASKPLTLFVSKHPTVILLCLSFLLMIGFSLICEGFEVHIPKGYVYSAIVFSVLIEMLQELRRRRVTQVVGRRGGRRARTTEAVMRLIGGPELSIHTVPAERHEVSAGSADITERDLEAVPLFDASERRMVMGVLSLAEKPIETIMTLRQDIETLDRNDDHATQIATIEHSRHSRLVVVDSGNIDEPVGILDKRELLIPLMHQRSVDISNLIQQPLVLLENVSVIEALEHFRNSGQSIAFIVDEFGTLQGLTTIKDILQEIAGELPEPGESAKEIVVEVEPGIFDIDASEDIHDINQYLPLPLPVSKDYATLAGLVLDRLESLPYIGTVVDIEDWRLEVLGVERHRITTVRLILKDHTAER</sequence>
<evidence type="ECO:0000256" key="3">
    <source>
        <dbReference type="ARBA" id="ARBA00022475"/>
    </source>
</evidence>
<dbReference type="KEGG" id="zpl:ZBT109_1715"/>
<keyword evidence="7" id="KW-1133">Transmembrane helix</keyword>
<evidence type="ECO:0000256" key="6">
    <source>
        <dbReference type="PROSITE-ProRule" id="PRU00703"/>
    </source>
</evidence>
<dbReference type="InterPro" id="IPR046342">
    <property type="entry name" value="CBS_dom_sf"/>
</dbReference>
<feature type="transmembrane region" description="Helical" evidence="7">
    <location>
        <begin position="12"/>
        <end position="36"/>
    </location>
</feature>
<evidence type="ECO:0000256" key="1">
    <source>
        <dbReference type="ARBA" id="ARBA00004651"/>
    </source>
</evidence>
<evidence type="ECO:0000313" key="9">
    <source>
        <dbReference type="EMBL" id="BBG30469.1"/>
    </source>
</evidence>
<keyword evidence="3" id="KW-1003">Cell membrane</keyword>
<feature type="transmembrane region" description="Helical" evidence="7">
    <location>
        <begin position="122"/>
        <end position="144"/>
    </location>
</feature>
<dbReference type="SMART" id="SM00116">
    <property type="entry name" value="CBS"/>
    <property type="match status" value="2"/>
</dbReference>
<dbReference type="Pfam" id="PF03471">
    <property type="entry name" value="CorC_HlyC"/>
    <property type="match status" value="1"/>
</dbReference>
<dbReference type="GO" id="GO:0050660">
    <property type="term" value="F:flavin adenine dinucleotide binding"/>
    <property type="evidence" value="ECO:0007669"/>
    <property type="project" value="InterPro"/>
</dbReference>
<dbReference type="SUPFAM" id="SSF54631">
    <property type="entry name" value="CBS-domain pair"/>
    <property type="match status" value="1"/>
</dbReference>
<dbReference type="Proteomes" id="UP000267342">
    <property type="component" value="Chromosome"/>
</dbReference>
<dbReference type="OrthoDB" id="9805314at2"/>
<reference evidence="9 10" key="1">
    <citation type="submission" date="2018-09" db="EMBL/GenBank/DDBJ databases">
        <title>Zymobacter palmae IAM14233 (=T109) whole genome analysis.</title>
        <authorList>
            <person name="Yanase H."/>
        </authorList>
    </citation>
    <scope>NUCLEOTIDE SEQUENCE [LARGE SCALE GENOMIC DNA]</scope>
    <source>
        <strain evidence="9 10">IAM14233</strain>
    </source>
</reference>
<keyword evidence="7" id="KW-0472">Membrane</keyword>
<evidence type="ECO:0000313" key="10">
    <source>
        <dbReference type="Proteomes" id="UP000267342"/>
    </source>
</evidence>
<gene>
    <name evidence="9" type="ORF">ZBT109_1715</name>
</gene>
<dbReference type="Gene3D" id="3.30.465.10">
    <property type="match status" value="1"/>
</dbReference>
<dbReference type="CDD" id="cd04590">
    <property type="entry name" value="CBS_pair_CorC_HlyC_assoc"/>
    <property type="match status" value="1"/>
</dbReference>
<dbReference type="SUPFAM" id="SSF56176">
    <property type="entry name" value="FAD-binding/transporter-associated domain-like"/>
    <property type="match status" value="1"/>
</dbReference>
<dbReference type="PANTHER" id="PTHR22777">
    <property type="entry name" value="HEMOLYSIN-RELATED"/>
    <property type="match status" value="1"/>
</dbReference>